<evidence type="ECO:0000256" key="4">
    <source>
        <dbReference type="ARBA" id="ARBA00023306"/>
    </source>
</evidence>
<dbReference type="Proteomes" id="UP001258994">
    <property type="component" value="Chromosome"/>
</dbReference>
<evidence type="ECO:0000313" key="5">
    <source>
        <dbReference type="EMBL" id="WNC71109.1"/>
    </source>
</evidence>
<keyword evidence="2" id="KW-0132">Cell division</keyword>
<dbReference type="EMBL" id="CP134145">
    <property type="protein sequence ID" value="WNC71109.1"/>
    <property type="molecule type" value="Genomic_DNA"/>
</dbReference>
<proteinExistence type="predicted"/>
<dbReference type="InterPro" id="IPR005234">
    <property type="entry name" value="ScpB_csome_segregation"/>
</dbReference>
<keyword evidence="3" id="KW-0159">Chromosome partition</keyword>
<sequence length="199" mass="22647">MQKNTMQDNNDQDIKLLIEAMIFVSQVPLSVKTIQETLSDQKKLSKKRLLAILHELQNDYDARGISLIEVASGFRFQAKDQYSDYIALLFKEKAPRYSRALLETLSLIAYRQPITRGEIEDIRGVAVSSYIIRTLQERDWIHVVGHKEVPGKPGLYGTTKEFLDYFSLKSLAELPELMEVTELKIAADGERANVAEQAT</sequence>
<dbReference type="NCBIfam" id="TIGR00281">
    <property type="entry name" value="SMC-Scp complex subunit ScpB"/>
    <property type="match status" value="1"/>
</dbReference>
<keyword evidence="1" id="KW-0963">Cytoplasm</keyword>
<evidence type="ECO:0000256" key="3">
    <source>
        <dbReference type="ARBA" id="ARBA00022829"/>
    </source>
</evidence>
<dbReference type="InterPro" id="IPR036390">
    <property type="entry name" value="WH_DNA-bd_sf"/>
</dbReference>
<evidence type="ECO:0000256" key="2">
    <source>
        <dbReference type="ARBA" id="ARBA00022618"/>
    </source>
</evidence>
<dbReference type="PANTHER" id="PTHR34298:SF2">
    <property type="entry name" value="SEGREGATION AND CONDENSATION PROTEIN B"/>
    <property type="match status" value="1"/>
</dbReference>
<reference evidence="6" key="1">
    <citation type="submission" date="2023-09" db="EMBL/GenBank/DDBJ databases">
        <authorList>
            <person name="Li S."/>
            <person name="Li X."/>
            <person name="Zhang C."/>
            <person name="Zhao Z."/>
        </authorList>
    </citation>
    <scope>NUCLEOTIDE SEQUENCE [LARGE SCALE GENOMIC DNA]</scope>
    <source>
        <strain evidence="6">SQ149</strain>
    </source>
</reference>
<name>A0ABY9TRD8_9GAMM</name>
<dbReference type="PIRSF" id="PIRSF019345">
    <property type="entry name" value="ScpB"/>
    <property type="match status" value="1"/>
</dbReference>
<keyword evidence="6" id="KW-1185">Reference proteome</keyword>
<evidence type="ECO:0000256" key="1">
    <source>
        <dbReference type="ARBA" id="ARBA00022490"/>
    </source>
</evidence>
<protein>
    <submittedName>
        <fullName evidence="5">SMC-Scp complex subunit ScpB</fullName>
    </submittedName>
</protein>
<dbReference type="PANTHER" id="PTHR34298">
    <property type="entry name" value="SEGREGATION AND CONDENSATION PROTEIN B"/>
    <property type="match status" value="1"/>
</dbReference>
<dbReference type="Pfam" id="PF04079">
    <property type="entry name" value="SMC_ScpB"/>
    <property type="match status" value="1"/>
</dbReference>
<dbReference type="SUPFAM" id="SSF46785">
    <property type="entry name" value="Winged helix' DNA-binding domain"/>
    <property type="match status" value="2"/>
</dbReference>
<accession>A0ABY9TRD8</accession>
<dbReference type="InterPro" id="IPR036388">
    <property type="entry name" value="WH-like_DNA-bd_sf"/>
</dbReference>
<dbReference type="RefSeq" id="WP_348390244.1">
    <property type="nucleotide sequence ID" value="NZ_CP134145.1"/>
</dbReference>
<evidence type="ECO:0000313" key="6">
    <source>
        <dbReference type="Proteomes" id="UP001258994"/>
    </source>
</evidence>
<gene>
    <name evidence="5" type="primary">scpB</name>
    <name evidence="5" type="ORF">RGQ13_13370</name>
</gene>
<keyword evidence="4" id="KW-0131">Cell cycle</keyword>
<organism evidence="5 6">
    <name type="scientific">Thalassotalea psychrophila</name>
    <dbReference type="NCBI Taxonomy" id="3065647"/>
    <lineage>
        <taxon>Bacteria</taxon>
        <taxon>Pseudomonadati</taxon>
        <taxon>Pseudomonadota</taxon>
        <taxon>Gammaproteobacteria</taxon>
        <taxon>Alteromonadales</taxon>
        <taxon>Colwelliaceae</taxon>
        <taxon>Thalassotalea</taxon>
    </lineage>
</organism>
<dbReference type="Gene3D" id="1.10.10.10">
    <property type="entry name" value="Winged helix-like DNA-binding domain superfamily/Winged helix DNA-binding domain"/>
    <property type="match status" value="2"/>
</dbReference>